<dbReference type="EMBL" id="KZ613470">
    <property type="protein sequence ID" value="PMD25343.1"/>
    <property type="molecule type" value="Genomic_DNA"/>
</dbReference>
<gene>
    <name evidence="1" type="ORF">NA56DRAFT_699267</name>
</gene>
<evidence type="ECO:0000313" key="1">
    <source>
        <dbReference type="EMBL" id="PMD25343.1"/>
    </source>
</evidence>
<dbReference type="Proteomes" id="UP000235672">
    <property type="component" value="Unassembled WGS sequence"/>
</dbReference>
<dbReference type="OrthoDB" id="10616932at2759"/>
<protein>
    <submittedName>
        <fullName evidence="1">Uncharacterized protein</fullName>
    </submittedName>
</protein>
<evidence type="ECO:0000313" key="2">
    <source>
        <dbReference type="Proteomes" id="UP000235672"/>
    </source>
</evidence>
<keyword evidence="2" id="KW-1185">Reference proteome</keyword>
<organism evidence="1 2">
    <name type="scientific">Hyaloscypha hepaticicola</name>
    <dbReference type="NCBI Taxonomy" id="2082293"/>
    <lineage>
        <taxon>Eukaryota</taxon>
        <taxon>Fungi</taxon>
        <taxon>Dikarya</taxon>
        <taxon>Ascomycota</taxon>
        <taxon>Pezizomycotina</taxon>
        <taxon>Leotiomycetes</taxon>
        <taxon>Helotiales</taxon>
        <taxon>Hyaloscyphaceae</taxon>
        <taxon>Hyaloscypha</taxon>
    </lineage>
</organism>
<dbReference type="AlphaFoldDB" id="A0A2J6QGD8"/>
<proteinExistence type="predicted"/>
<reference evidence="1 2" key="1">
    <citation type="submission" date="2016-05" db="EMBL/GenBank/DDBJ databases">
        <title>A degradative enzymes factory behind the ericoid mycorrhizal symbiosis.</title>
        <authorList>
            <consortium name="DOE Joint Genome Institute"/>
            <person name="Martino E."/>
            <person name="Morin E."/>
            <person name="Grelet G."/>
            <person name="Kuo A."/>
            <person name="Kohler A."/>
            <person name="Daghino S."/>
            <person name="Barry K."/>
            <person name="Choi C."/>
            <person name="Cichocki N."/>
            <person name="Clum A."/>
            <person name="Copeland A."/>
            <person name="Hainaut M."/>
            <person name="Haridas S."/>
            <person name="Labutti K."/>
            <person name="Lindquist E."/>
            <person name="Lipzen A."/>
            <person name="Khouja H.-R."/>
            <person name="Murat C."/>
            <person name="Ohm R."/>
            <person name="Olson A."/>
            <person name="Spatafora J."/>
            <person name="Veneault-Fourrey C."/>
            <person name="Henrissat B."/>
            <person name="Grigoriev I."/>
            <person name="Martin F."/>
            <person name="Perotto S."/>
        </authorList>
    </citation>
    <scope>NUCLEOTIDE SEQUENCE [LARGE SCALE GENOMIC DNA]</scope>
    <source>
        <strain evidence="1 2">UAMH 7357</strain>
    </source>
</reference>
<accession>A0A2J6QGD8</accession>
<name>A0A2J6QGD8_9HELO</name>
<sequence length="172" mass="18720">MILPAPGWSVSHVVEAPNSEPLPMHCPQRRVGKVRYLGTEYGTVRFGAVFPALVAAFNLCNTGTLSLGPAAYVDPEFLQQHRQKRELLSRQFGVLGCSKPLFEAAVLSGLSPSPSHPQGQKMKNSGVTVPFLKASSPTERPQPVQSLNLCSVQFVRHFLLRVVATNGRKMGN</sequence>